<evidence type="ECO:0000256" key="9">
    <source>
        <dbReference type="ARBA" id="ARBA00023136"/>
    </source>
</evidence>
<evidence type="ECO:0000313" key="15">
    <source>
        <dbReference type="Proteomes" id="UP000677054"/>
    </source>
</evidence>
<dbReference type="PANTHER" id="PTHR12011:SF471">
    <property type="entry name" value="G-PROTEIN COUPLED RECEPTORS FAMILY 2 PROFILE 2 DOMAIN-CONTAINING PROTEIN"/>
    <property type="match status" value="1"/>
</dbReference>
<evidence type="ECO:0000256" key="10">
    <source>
        <dbReference type="ARBA" id="ARBA00023201"/>
    </source>
</evidence>
<proteinExistence type="inferred from homology"/>
<reference evidence="14" key="1">
    <citation type="submission" date="2020-11" db="EMBL/GenBank/DDBJ databases">
        <authorList>
            <person name="Tran Van P."/>
        </authorList>
    </citation>
    <scope>NUCLEOTIDE SEQUENCE</scope>
</reference>
<comment type="similarity">
    <text evidence="2 12">Belongs to the amiloride-sensitive sodium channel (TC 1.A.6) family.</text>
</comment>
<keyword evidence="6 13" id="KW-1133">Transmembrane helix</keyword>
<evidence type="ECO:0000256" key="6">
    <source>
        <dbReference type="ARBA" id="ARBA00022989"/>
    </source>
</evidence>
<evidence type="ECO:0000313" key="14">
    <source>
        <dbReference type="EMBL" id="CAD7252657.1"/>
    </source>
</evidence>
<evidence type="ECO:0000256" key="1">
    <source>
        <dbReference type="ARBA" id="ARBA00004141"/>
    </source>
</evidence>
<feature type="transmembrane region" description="Helical" evidence="13">
    <location>
        <begin position="5"/>
        <end position="23"/>
    </location>
</feature>
<dbReference type="Gene3D" id="1.10.287.770">
    <property type="entry name" value="YojJ-like"/>
    <property type="match status" value="1"/>
</dbReference>
<keyword evidence="7" id="KW-0915">Sodium</keyword>
<dbReference type="Pfam" id="PF00858">
    <property type="entry name" value="ASC"/>
    <property type="match status" value="1"/>
</dbReference>
<evidence type="ECO:0000256" key="8">
    <source>
        <dbReference type="ARBA" id="ARBA00023065"/>
    </source>
</evidence>
<keyword evidence="15" id="KW-1185">Reference proteome</keyword>
<dbReference type="AlphaFoldDB" id="A0A7R9AEL5"/>
<dbReference type="GO" id="GO:0005272">
    <property type="term" value="F:sodium channel activity"/>
    <property type="evidence" value="ECO:0007669"/>
    <property type="project" value="UniProtKB-KW"/>
</dbReference>
<protein>
    <submittedName>
        <fullName evidence="14">Uncharacterized protein</fullName>
    </submittedName>
</protein>
<evidence type="ECO:0000256" key="7">
    <source>
        <dbReference type="ARBA" id="ARBA00023053"/>
    </source>
</evidence>
<dbReference type="PANTHER" id="PTHR12011">
    <property type="entry name" value="ADHESION G-PROTEIN COUPLED RECEPTOR"/>
    <property type="match status" value="1"/>
</dbReference>
<keyword evidence="8 12" id="KW-0406">Ion transport</keyword>
<sequence>MVWTTVSLSCLLGTGWMFGFMYMQVTPVFIYLFTIVNASQGILIFVFHCLLNRRLMKAFQTALTRKGWDYRFFRRTREDESKLWTRSSRSNAIRVVSRLETRGSNLASSSSDRALQYLERYQSKPTSTTYRLDERQSFPAPKITVCQAPSFKKSEEEIKSYINYSLSEFTERVGYHLNEITQRCKLDIDWDCYPNGGSVHGHMHMEVDLHSATAVSTFLDERVFAGVRSSGTYRNPCRLLSDTHDTRSTFSFDLHLPAPCHRLRYSVNVKTPNQAFDENSYLWIYFPEDIVDVLVEKEAYNLMQAVGEFGGCLGMFLGISLVSVYESPCRLIELLAARRIGIG</sequence>
<accession>A0A7R9AEL5</accession>
<evidence type="ECO:0000256" key="3">
    <source>
        <dbReference type="ARBA" id="ARBA00022448"/>
    </source>
</evidence>
<evidence type="ECO:0000256" key="13">
    <source>
        <dbReference type="SAM" id="Phobius"/>
    </source>
</evidence>
<feature type="transmembrane region" description="Helical" evidence="13">
    <location>
        <begin position="29"/>
        <end position="51"/>
    </location>
</feature>
<dbReference type="InterPro" id="IPR001873">
    <property type="entry name" value="ENaC"/>
</dbReference>
<dbReference type="Gene3D" id="1.20.1070.10">
    <property type="entry name" value="Rhodopsin 7-helix transmembrane proteins"/>
    <property type="match status" value="1"/>
</dbReference>
<organism evidence="14">
    <name type="scientific">Darwinula stevensoni</name>
    <dbReference type="NCBI Taxonomy" id="69355"/>
    <lineage>
        <taxon>Eukaryota</taxon>
        <taxon>Metazoa</taxon>
        <taxon>Ecdysozoa</taxon>
        <taxon>Arthropoda</taxon>
        <taxon>Crustacea</taxon>
        <taxon>Oligostraca</taxon>
        <taxon>Ostracoda</taxon>
        <taxon>Podocopa</taxon>
        <taxon>Podocopida</taxon>
        <taxon>Darwinulocopina</taxon>
        <taxon>Darwinuloidea</taxon>
        <taxon>Darwinulidae</taxon>
        <taxon>Darwinula</taxon>
    </lineage>
</organism>
<evidence type="ECO:0000256" key="4">
    <source>
        <dbReference type="ARBA" id="ARBA00022461"/>
    </source>
</evidence>
<dbReference type="GO" id="GO:0004930">
    <property type="term" value="F:G protein-coupled receptor activity"/>
    <property type="evidence" value="ECO:0007669"/>
    <property type="project" value="TreeGrafter"/>
</dbReference>
<dbReference type="GO" id="GO:0005886">
    <property type="term" value="C:plasma membrane"/>
    <property type="evidence" value="ECO:0007669"/>
    <property type="project" value="TreeGrafter"/>
</dbReference>
<keyword evidence="11 12" id="KW-0407">Ion channel</keyword>
<dbReference type="GO" id="GO:0007189">
    <property type="term" value="P:adenylate cyclase-activating G protein-coupled receptor signaling pathway"/>
    <property type="evidence" value="ECO:0007669"/>
    <property type="project" value="TreeGrafter"/>
</dbReference>
<keyword evidence="4 12" id="KW-0894">Sodium channel</keyword>
<dbReference type="EMBL" id="LR904199">
    <property type="protein sequence ID" value="CAD7252657.1"/>
    <property type="molecule type" value="Genomic_DNA"/>
</dbReference>
<evidence type="ECO:0000256" key="5">
    <source>
        <dbReference type="ARBA" id="ARBA00022692"/>
    </source>
</evidence>
<comment type="subcellular location">
    <subcellularLocation>
        <location evidence="1">Membrane</location>
        <topology evidence="1">Multi-pass membrane protein</topology>
    </subcellularLocation>
</comment>
<keyword evidence="5 12" id="KW-0812">Transmembrane</keyword>
<dbReference type="EMBL" id="CAJPEV010004682">
    <property type="protein sequence ID" value="CAG0902160.1"/>
    <property type="molecule type" value="Genomic_DNA"/>
</dbReference>
<evidence type="ECO:0000256" key="2">
    <source>
        <dbReference type="ARBA" id="ARBA00007193"/>
    </source>
</evidence>
<name>A0A7R9AEL5_9CRUS</name>
<evidence type="ECO:0000256" key="11">
    <source>
        <dbReference type="ARBA" id="ARBA00023303"/>
    </source>
</evidence>
<keyword evidence="3 12" id="KW-0813">Transport</keyword>
<gene>
    <name evidence="14" type="ORF">DSTB1V02_LOCUS12413</name>
</gene>
<dbReference type="OrthoDB" id="6359515at2759"/>
<dbReference type="Proteomes" id="UP000677054">
    <property type="component" value="Unassembled WGS sequence"/>
</dbReference>
<evidence type="ECO:0000256" key="12">
    <source>
        <dbReference type="RuleBase" id="RU000679"/>
    </source>
</evidence>
<keyword evidence="10 12" id="KW-0739">Sodium transport</keyword>
<keyword evidence="9 13" id="KW-0472">Membrane</keyword>